<evidence type="ECO:0000256" key="3">
    <source>
        <dbReference type="ARBA" id="ARBA00012438"/>
    </source>
</evidence>
<reference evidence="15 16" key="1">
    <citation type="submission" date="2024-03" db="EMBL/GenBank/DDBJ databases">
        <title>Human intestinal bacterial collection.</title>
        <authorList>
            <person name="Pauvert C."/>
            <person name="Hitch T.C.A."/>
            <person name="Clavel T."/>
        </authorList>
    </citation>
    <scope>NUCLEOTIDE SEQUENCE [LARGE SCALE GENOMIC DNA]</scope>
    <source>
        <strain evidence="15 16">CLA-AA-H192</strain>
    </source>
</reference>
<dbReference type="InterPro" id="IPR033479">
    <property type="entry name" value="dCache_1"/>
</dbReference>
<dbReference type="GO" id="GO:0004673">
    <property type="term" value="F:protein histidine kinase activity"/>
    <property type="evidence" value="ECO:0007669"/>
    <property type="project" value="UniProtKB-EC"/>
</dbReference>
<keyword evidence="4" id="KW-1003">Cell membrane</keyword>
<dbReference type="InterPro" id="IPR004358">
    <property type="entry name" value="Sig_transdc_His_kin-like_C"/>
</dbReference>
<feature type="transmembrane region" description="Helical" evidence="12">
    <location>
        <begin position="12"/>
        <end position="34"/>
    </location>
</feature>
<evidence type="ECO:0000256" key="7">
    <source>
        <dbReference type="ARBA" id="ARBA00022692"/>
    </source>
</evidence>
<evidence type="ECO:0000313" key="16">
    <source>
        <dbReference type="Proteomes" id="UP001491552"/>
    </source>
</evidence>
<evidence type="ECO:0000256" key="12">
    <source>
        <dbReference type="SAM" id="Phobius"/>
    </source>
</evidence>
<dbReference type="InterPro" id="IPR050640">
    <property type="entry name" value="Bact_2-comp_sensor_kinase"/>
</dbReference>
<dbReference type="RefSeq" id="WP_349134543.1">
    <property type="nucleotide sequence ID" value="NZ_JBBMFF010000071.1"/>
</dbReference>
<keyword evidence="9 12" id="KW-1133">Transmembrane helix</keyword>
<dbReference type="Pfam" id="PF06580">
    <property type="entry name" value="His_kinase"/>
    <property type="match status" value="1"/>
</dbReference>
<dbReference type="Pfam" id="PF00672">
    <property type="entry name" value="HAMP"/>
    <property type="match status" value="1"/>
</dbReference>
<dbReference type="SMART" id="SM00387">
    <property type="entry name" value="HATPase_c"/>
    <property type="match status" value="1"/>
</dbReference>
<comment type="subcellular location">
    <subcellularLocation>
        <location evidence="2">Cell membrane</location>
        <topology evidence="2">Multi-pass membrane protein</topology>
    </subcellularLocation>
</comment>
<evidence type="ECO:0000259" key="14">
    <source>
        <dbReference type="PROSITE" id="PS50885"/>
    </source>
</evidence>
<dbReference type="InterPro" id="IPR003660">
    <property type="entry name" value="HAMP_dom"/>
</dbReference>
<dbReference type="PROSITE" id="PS50885">
    <property type="entry name" value="HAMP"/>
    <property type="match status" value="1"/>
</dbReference>
<dbReference type="InterPro" id="IPR010559">
    <property type="entry name" value="Sig_transdc_His_kin_internal"/>
</dbReference>
<keyword evidence="11 12" id="KW-0472">Membrane</keyword>
<gene>
    <name evidence="15" type="ORF">WMO66_01000</name>
</gene>
<dbReference type="Pfam" id="PF02518">
    <property type="entry name" value="HATPase_c"/>
    <property type="match status" value="1"/>
</dbReference>
<evidence type="ECO:0000256" key="5">
    <source>
        <dbReference type="ARBA" id="ARBA00022553"/>
    </source>
</evidence>
<protein>
    <recommendedName>
        <fullName evidence="3">histidine kinase</fullName>
        <ecNumber evidence="3">2.7.13.3</ecNumber>
    </recommendedName>
</protein>
<dbReference type="InterPro" id="IPR003594">
    <property type="entry name" value="HATPase_dom"/>
</dbReference>
<evidence type="ECO:0000256" key="2">
    <source>
        <dbReference type="ARBA" id="ARBA00004651"/>
    </source>
</evidence>
<comment type="catalytic activity">
    <reaction evidence="1">
        <text>ATP + protein L-histidine = ADP + protein N-phospho-L-histidine.</text>
        <dbReference type="EC" id="2.7.13.3"/>
    </reaction>
</comment>
<evidence type="ECO:0000256" key="6">
    <source>
        <dbReference type="ARBA" id="ARBA00022679"/>
    </source>
</evidence>
<organism evidence="15 16">
    <name type="scientific">Faecousia intestinalis</name>
    <dbReference type="NCBI Taxonomy" id="3133167"/>
    <lineage>
        <taxon>Bacteria</taxon>
        <taxon>Bacillati</taxon>
        <taxon>Bacillota</taxon>
        <taxon>Clostridia</taxon>
        <taxon>Eubacteriales</taxon>
        <taxon>Oscillospiraceae</taxon>
        <taxon>Faecousia</taxon>
    </lineage>
</organism>
<keyword evidence="5" id="KW-0597">Phosphoprotein</keyword>
<dbReference type="EMBL" id="JBBMFF010000071">
    <property type="protein sequence ID" value="MEQ2509834.1"/>
    <property type="molecule type" value="Genomic_DNA"/>
</dbReference>
<evidence type="ECO:0000256" key="1">
    <source>
        <dbReference type="ARBA" id="ARBA00000085"/>
    </source>
</evidence>
<evidence type="ECO:0000313" key="15">
    <source>
        <dbReference type="EMBL" id="MEQ2509834.1"/>
    </source>
</evidence>
<accession>A0ABV1G3K4</accession>
<dbReference type="Gene3D" id="6.10.340.10">
    <property type="match status" value="1"/>
</dbReference>
<keyword evidence="16" id="KW-1185">Reference proteome</keyword>
<dbReference type="Gene3D" id="3.30.450.20">
    <property type="entry name" value="PAS domain"/>
    <property type="match status" value="1"/>
</dbReference>
<dbReference type="CDD" id="cd06225">
    <property type="entry name" value="HAMP"/>
    <property type="match status" value="1"/>
</dbReference>
<evidence type="ECO:0000256" key="9">
    <source>
        <dbReference type="ARBA" id="ARBA00022989"/>
    </source>
</evidence>
<evidence type="ECO:0000259" key="13">
    <source>
        <dbReference type="PROSITE" id="PS50109"/>
    </source>
</evidence>
<keyword evidence="6 15" id="KW-0808">Transferase</keyword>
<dbReference type="EC" id="2.7.13.3" evidence="3"/>
<dbReference type="CDD" id="cd12912">
    <property type="entry name" value="PDC2_MCP_like"/>
    <property type="match status" value="1"/>
</dbReference>
<name>A0ABV1G3K4_9FIRM</name>
<dbReference type="Proteomes" id="UP001491552">
    <property type="component" value="Unassembled WGS sequence"/>
</dbReference>
<keyword evidence="8 15" id="KW-0418">Kinase</keyword>
<comment type="caution">
    <text evidence="15">The sequence shown here is derived from an EMBL/GenBank/DDBJ whole genome shotgun (WGS) entry which is preliminary data.</text>
</comment>
<feature type="domain" description="Histidine kinase" evidence="13">
    <location>
        <begin position="461"/>
        <end position="562"/>
    </location>
</feature>
<evidence type="ECO:0000256" key="4">
    <source>
        <dbReference type="ARBA" id="ARBA00022475"/>
    </source>
</evidence>
<evidence type="ECO:0000256" key="8">
    <source>
        <dbReference type="ARBA" id="ARBA00022777"/>
    </source>
</evidence>
<dbReference type="SMART" id="SM00304">
    <property type="entry name" value="HAMP"/>
    <property type="match status" value="1"/>
</dbReference>
<keyword evidence="10" id="KW-0902">Two-component regulatory system</keyword>
<feature type="domain" description="HAMP" evidence="14">
    <location>
        <begin position="297"/>
        <end position="350"/>
    </location>
</feature>
<evidence type="ECO:0000256" key="11">
    <source>
        <dbReference type="ARBA" id="ARBA00023136"/>
    </source>
</evidence>
<evidence type="ECO:0000256" key="10">
    <source>
        <dbReference type="ARBA" id="ARBA00023012"/>
    </source>
</evidence>
<dbReference type="Gene3D" id="3.30.565.10">
    <property type="entry name" value="Histidine kinase-like ATPase, C-terminal domain"/>
    <property type="match status" value="1"/>
</dbReference>
<keyword evidence="7 12" id="KW-0812">Transmembrane</keyword>
<feature type="transmembrane region" description="Helical" evidence="12">
    <location>
        <begin position="276"/>
        <end position="296"/>
    </location>
</feature>
<sequence>MTRKRRGLSMTSILVLALVGTITAIVLGAMAVFLQTYQRSLIRSVQTSARQSVAQVGKTVEDYLDDVNSLMELLERKLEDPRQDRDDFFAAFLQIRPDVVAVTTYDAAGGLVDCRSRGAKRTEIYQNLSFDPNKMDDYADGYVSTPHVASIFQGYYPWVVTLVAPLDAPGREEWIALDISFSSISAYLNDVGIGQHGYCFLMDQSGNIIYHPQQQLIYSDLKRENTSLIAGLPDGSNESGSMIYTLTSLENSHWRVVGVSFVEELITESVQEVSRILAASGIGILLAAVIISFVLFRTLSRPMHGLTAAMRQFEQAADNFTYVPVGGAREVRALSDSFGQMVVQIQRLMEQVRAEEVNLRKTELRALQAQINPHFLYNTLDSIAWMCEQGRNAEAVEMVNALARLFRISISRGHELIPIRSELQHAESYLQIQSHRYKNQFSYSFDVQEECLDYLCNKITLQPIIENAIYHGINGLVDEGEIRISCRADGDDILFTVEDNGTGMEPEQVQAILRKERSDHTGIGIKNVNDRLKIYFGPAYGITIDSVPDEGTRVYIRMPKVREEAEYEKR</sequence>
<dbReference type="InterPro" id="IPR036890">
    <property type="entry name" value="HATPase_C_sf"/>
</dbReference>
<proteinExistence type="predicted"/>
<dbReference type="InterPro" id="IPR005467">
    <property type="entry name" value="His_kinase_dom"/>
</dbReference>
<dbReference type="Pfam" id="PF02743">
    <property type="entry name" value="dCache_1"/>
    <property type="match status" value="1"/>
</dbReference>
<dbReference type="PRINTS" id="PR00344">
    <property type="entry name" value="BCTRLSENSOR"/>
</dbReference>
<dbReference type="PANTHER" id="PTHR34220:SF7">
    <property type="entry name" value="SENSOR HISTIDINE KINASE YPDA"/>
    <property type="match status" value="1"/>
</dbReference>
<dbReference type="PANTHER" id="PTHR34220">
    <property type="entry name" value="SENSOR HISTIDINE KINASE YPDA"/>
    <property type="match status" value="1"/>
</dbReference>
<dbReference type="SUPFAM" id="SSF55874">
    <property type="entry name" value="ATPase domain of HSP90 chaperone/DNA topoisomerase II/histidine kinase"/>
    <property type="match status" value="1"/>
</dbReference>
<dbReference type="PROSITE" id="PS50109">
    <property type="entry name" value="HIS_KIN"/>
    <property type="match status" value="1"/>
</dbReference>